<comment type="catalytic activity">
    <reaction evidence="6">
        <text>a 2'-deoxyadenosine in DNA + S-adenosyl-L-methionine = an N(6)-methyl-2'-deoxyadenosine in DNA + S-adenosyl-L-homocysteine + H(+)</text>
        <dbReference type="Rhea" id="RHEA:15197"/>
        <dbReference type="Rhea" id="RHEA-COMP:12418"/>
        <dbReference type="Rhea" id="RHEA-COMP:12419"/>
        <dbReference type="ChEBI" id="CHEBI:15378"/>
        <dbReference type="ChEBI" id="CHEBI:57856"/>
        <dbReference type="ChEBI" id="CHEBI:59789"/>
        <dbReference type="ChEBI" id="CHEBI:90615"/>
        <dbReference type="ChEBI" id="CHEBI:90616"/>
        <dbReference type="EC" id="2.1.1.72"/>
    </reaction>
</comment>
<gene>
    <name evidence="10" type="ORF">KFBDDELM_00119</name>
</gene>
<dbReference type="GO" id="GO:0003676">
    <property type="term" value="F:nucleic acid binding"/>
    <property type="evidence" value="ECO:0007669"/>
    <property type="project" value="InterPro"/>
</dbReference>
<dbReference type="InterPro" id="IPR011639">
    <property type="entry name" value="MethylTrfase_TaqI-like_dom"/>
</dbReference>
<protein>
    <recommendedName>
        <fullName evidence="2">site-specific DNA-methyltransferase (adenine-specific)</fullName>
        <ecNumber evidence="2">2.1.1.72</ecNumber>
    </recommendedName>
</protein>
<evidence type="ECO:0000256" key="2">
    <source>
        <dbReference type="ARBA" id="ARBA00011900"/>
    </source>
</evidence>
<dbReference type="GO" id="GO:0006304">
    <property type="term" value="P:DNA modification"/>
    <property type="evidence" value="ECO:0007669"/>
    <property type="project" value="InterPro"/>
</dbReference>
<sequence>MSHKKLREQVEGLVSKINSAEEVYRLFELLNYPKKNLFDVSFKRKIGEFNFRKDERDKIKDIYTVMSFEKDLPVFLIEAKSLSPPFVRYVTKVFSDRYLRLLLIFTINYEDLVFAFPQFQKVETGKHKLRITRLDINKNETYYTDIETLSNLFYKEEATWRDVWLKWKKAFSVEQVTDKFFNNYQNEFFRIRDELITQSVSKKDAHAFTLQFLNRIMFIYFISKKRWLNNDPKFMRWLWNIYLQERSKGLFDKDSFYDLWLKPLFFEAFNGNKNQIFDRDLSDDIKKVLLKAPYLNGSLFKEDKELDRLPVKIDDSLFKSVFEFFERYNFTIRENMPLDQEVAVDPQMIGYVYESLANVAEKIYDQNDLGIFYTPRVEVDFMCRQSLVEYLGKSLPDMPKARIYEFVFDEDKKGVEKYFEKEKCWYRLEEVLEGLSVADPACGSGAFLVGMLNVLAELYKVVYKYTKRDLGDFELKKRIINRSLYGVDVMAWALGAAELRLWLQLIIESDLRMEDLQKEPLLPNLDINLRVGDSLVQEIGGIKLHLRDSDIPKRLKKKLDDLKREKENYFYNLKISKFKDKEGLIREEARIVEEIAEDRILDLESREKSIKEYISKLKKVKQMSLSGKVSLGEQQKIFDVKKEKEKELERIERQIQELEKVKAILDEPEKKPFVWDIDFAEIFGDKNGFDIVIGNPPYVRQEKISPPNRLKEEVTLEDRREYKEKLIKSVRAHLPVIEKIDKKSDYYIYFYLHGLSLLNKKGTFCFITSNSWLDVGYGKGLQEFLLKYVPIIAIYDNQAKRSFEHADVNTIIALFGAPVIEEDVFGDLRSQRFKGNCLKNTAKFVMFKKPFEEVLSLQNLIDIESAESRIRSGEITELVKNVVKTDDYRVFPILQEDLLEDGWEYPEGYDPEKDGRFKKGKYAGNKWGGKYLRAPDIFFTILEKGKGKLVRLGDIAEVRFGIKTGANEFFYLPSKHFDIKEEGDYYRLIPKKEGLPDDIRIEKEFLQSVIKSPRECKSILVKPEDLKYKVFMCHKSKEDLKGASVLDYIEWGEKQTIEIKSGTDKGKKIKGYHKLETVKNRKWWYDLGVKKFPNATWVKSVNDNHGQSIIKSNILVDQRLYEIYFYNKIESVIQAIILNNSIFYLFKELEGRVNLGEGVLDTTVFEAKKILVFDLSIFEEASTNLNLKFNSIFIELGINLSFPIRSQEPNPLPDRKELDDIIFDELSLTEEERREVYWSVCELVKNRLDKARSV</sequence>
<evidence type="ECO:0000256" key="3">
    <source>
        <dbReference type="ARBA" id="ARBA00022603"/>
    </source>
</evidence>
<evidence type="ECO:0000259" key="9">
    <source>
        <dbReference type="Pfam" id="PF22837"/>
    </source>
</evidence>
<dbReference type="InterPro" id="IPR029063">
    <property type="entry name" value="SAM-dependent_MTases_sf"/>
</dbReference>
<organism evidence="10 11">
    <name type="scientific">Candidatus Argoarchaeum ethanivorans</name>
    <dbReference type="NCBI Taxonomy" id="2608793"/>
    <lineage>
        <taxon>Archaea</taxon>
        <taxon>Methanobacteriati</taxon>
        <taxon>Methanobacteriota</taxon>
        <taxon>Stenosarchaea group</taxon>
        <taxon>Methanomicrobia</taxon>
        <taxon>Methanosarcinales</taxon>
        <taxon>Methanosarcinales incertae sedis</taxon>
        <taxon>GOM Arc I cluster</taxon>
        <taxon>Candidatus Argoarchaeum</taxon>
    </lineage>
</organism>
<dbReference type="PRINTS" id="PR00507">
    <property type="entry name" value="N12N6MTFRASE"/>
</dbReference>
<dbReference type="GO" id="GO:0009007">
    <property type="term" value="F:site-specific DNA-methyltransferase (adenine-specific) activity"/>
    <property type="evidence" value="ECO:0007669"/>
    <property type="project" value="UniProtKB-EC"/>
</dbReference>
<dbReference type="InterPro" id="IPR054520">
    <property type="entry name" value="M_Eco57I_C"/>
</dbReference>
<dbReference type="Pfam" id="PF22837">
    <property type="entry name" value="M_Eco57I_C"/>
    <property type="match status" value="1"/>
</dbReference>
<evidence type="ECO:0000259" key="8">
    <source>
        <dbReference type="Pfam" id="PF07669"/>
    </source>
</evidence>
<comment type="caution">
    <text evidence="10">The sequence shown here is derived from an EMBL/GenBank/DDBJ whole genome shotgun (WGS) entry which is preliminary data.</text>
</comment>
<dbReference type="Pfam" id="PF07669">
    <property type="entry name" value="Eco57I"/>
    <property type="match status" value="1"/>
</dbReference>
<dbReference type="EMBL" id="CAJHIN010000004">
    <property type="protein sequence ID" value="CAD6490241.1"/>
    <property type="molecule type" value="Genomic_DNA"/>
</dbReference>
<evidence type="ECO:0000256" key="1">
    <source>
        <dbReference type="ARBA" id="ARBA00006594"/>
    </source>
</evidence>
<evidence type="ECO:0000313" key="10">
    <source>
        <dbReference type="EMBL" id="CAD6490241.1"/>
    </source>
</evidence>
<evidence type="ECO:0000313" key="11">
    <source>
        <dbReference type="Proteomes" id="UP000606624"/>
    </source>
</evidence>
<evidence type="ECO:0000256" key="4">
    <source>
        <dbReference type="ARBA" id="ARBA00022679"/>
    </source>
</evidence>
<keyword evidence="4" id="KW-0808">Transferase</keyword>
<dbReference type="PANTHER" id="PTHR33841">
    <property type="entry name" value="DNA METHYLTRANSFERASE YEEA-RELATED"/>
    <property type="match status" value="1"/>
</dbReference>
<dbReference type="InterPro" id="IPR002052">
    <property type="entry name" value="DNA_methylase_N6_adenine_CS"/>
</dbReference>
<dbReference type="InterPro" id="IPR050953">
    <property type="entry name" value="N4_N6_ade-DNA_methylase"/>
</dbReference>
<dbReference type="PROSITE" id="PS00092">
    <property type="entry name" value="N6_MTASE"/>
    <property type="match status" value="1"/>
</dbReference>
<proteinExistence type="inferred from homology"/>
<feature type="domain" description="Type II methyltransferase M.TaqI-like" evidence="8">
    <location>
        <begin position="483"/>
        <end position="803"/>
    </location>
</feature>
<reference evidence="10" key="1">
    <citation type="submission" date="2020-10" db="EMBL/GenBank/DDBJ databases">
        <authorList>
            <person name="Hahn C.J."/>
            <person name="Laso-Perez R."/>
            <person name="Vulcano F."/>
            <person name="Vaziourakis K.-M."/>
            <person name="Stokke R."/>
            <person name="Steen I.H."/>
            <person name="Teske A."/>
            <person name="Boetius A."/>
            <person name="Liebeke M."/>
            <person name="Amann R."/>
            <person name="Knittel K."/>
        </authorList>
    </citation>
    <scope>NUCLEOTIDE SEQUENCE</scope>
    <source>
        <strain evidence="10">Gfbio:e3339647-f889-4370-9287-4fb5cb688e4c:AG392E03_GoMArc1</strain>
    </source>
</reference>
<name>A0A811T4B0_9EURY</name>
<feature type="coiled-coil region" evidence="7">
    <location>
        <begin position="634"/>
        <end position="664"/>
    </location>
</feature>
<keyword evidence="5" id="KW-0949">S-adenosyl-L-methionine</keyword>
<evidence type="ECO:0000256" key="7">
    <source>
        <dbReference type="SAM" id="Coils"/>
    </source>
</evidence>
<keyword evidence="3 10" id="KW-0489">Methyltransferase</keyword>
<dbReference type="Proteomes" id="UP000606624">
    <property type="component" value="Unassembled WGS sequence"/>
</dbReference>
<dbReference type="GO" id="GO:0032259">
    <property type="term" value="P:methylation"/>
    <property type="evidence" value="ECO:0007669"/>
    <property type="project" value="UniProtKB-KW"/>
</dbReference>
<keyword evidence="7" id="KW-0175">Coiled coil</keyword>
<accession>A0A811T4B0</accession>
<dbReference type="AlphaFoldDB" id="A0A811T4B0"/>
<comment type="similarity">
    <text evidence="1">Belongs to the N(4)/N(6)-methyltransferase family.</text>
</comment>
<dbReference type="Gene3D" id="3.40.50.150">
    <property type="entry name" value="Vaccinia Virus protein VP39"/>
    <property type="match status" value="2"/>
</dbReference>
<evidence type="ECO:0000256" key="6">
    <source>
        <dbReference type="ARBA" id="ARBA00047942"/>
    </source>
</evidence>
<dbReference type="PANTHER" id="PTHR33841:SF5">
    <property type="entry name" value="DNA METHYLASE (MODIFICATION METHYLASE) (METHYLTRANSFERASE)-RELATED"/>
    <property type="match status" value="1"/>
</dbReference>
<evidence type="ECO:0000256" key="5">
    <source>
        <dbReference type="ARBA" id="ARBA00022691"/>
    </source>
</evidence>
<feature type="domain" description="Type II methyltransferase M.Eco57I C-terminal" evidence="9">
    <location>
        <begin position="926"/>
        <end position="1176"/>
    </location>
</feature>
<dbReference type="SUPFAM" id="SSF53335">
    <property type="entry name" value="S-adenosyl-L-methionine-dependent methyltransferases"/>
    <property type="match status" value="1"/>
</dbReference>
<dbReference type="EC" id="2.1.1.72" evidence="2"/>